<feature type="region of interest" description="Disordered" evidence="1">
    <location>
        <begin position="1"/>
        <end position="35"/>
    </location>
</feature>
<dbReference type="InterPro" id="IPR018720">
    <property type="entry name" value="DUF2249"/>
</dbReference>
<organism evidence="3 4">
    <name type="scientific">Halopelagius inordinatus</name>
    <dbReference type="NCBI Taxonomy" id="553467"/>
    <lineage>
        <taxon>Archaea</taxon>
        <taxon>Methanobacteriati</taxon>
        <taxon>Methanobacteriota</taxon>
        <taxon>Stenosarchaea group</taxon>
        <taxon>Halobacteria</taxon>
        <taxon>Halobacteriales</taxon>
        <taxon>Haloferacaceae</taxon>
    </lineage>
</organism>
<dbReference type="Proteomes" id="UP000198876">
    <property type="component" value="Unassembled WGS sequence"/>
</dbReference>
<evidence type="ECO:0000256" key="1">
    <source>
        <dbReference type="SAM" id="MobiDB-lite"/>
    </source>
</evidence>
<dbReference type="AlphaFoldDB" id="A0A1I2VGY7"/>
<dbReference type="Pfam" id="PF10006">
    <property type="entry name" value="DUF2249"/>
    <property type="match status" value="1"/>
</dbReference>
<accession>A0A1I2VGY7</accession>
<gene>
    <name evidence="3" type="ORF">SAMN04488063_3189</name>
</gene>
<reference evidence="4" key="1">
    <citation type="submission" date="2016-10" db="EMBL/GenBank/DDBJ databases">
        <authorList>
            <person name="Varghese N."/>
            <person name="Submissions S."/>
        </authorList>
    </citation>
    <scope>NUCLEOTIDE SEQUENCE [LARGE SCALE GENOMIC DNA]</scope>
    <source>
        <strain evidence="4">CGMCC 1.7739</strain>
    </source>
</reference>
<proteinExistence type="predicted"/>
<name>A0A1I2VGY7_9EURY</name>
<dbReference type="RefSeq" id="WP_092893555.1">
    <property type="nucleotide sequence ID" value="NZ_FOOQ01000005.1"/>
</dbReference>
<evidence type="ECO:0000259" key="2">
    <source>
        <dbReference type="Pfam" id="PF10006"/>
    </source>
</evidence>
<feature type="domain" description="DUF2249" evidence="2">
    <location>
        <begin position="26"/>
        <end position="86"/>
    </location>
</feature>
<evidence type="ECO:0000313" key="3">
    <source>
        <dbReference type="EMBL" id="SFG87699.1"/>
    </source>
</evidence>
<sequence length="94" mass="10744">MTTTEPTLDDIPTDDLPIPPSRPVETLDARELPPPEPLRTTLEMLAELDDETAVVQLNDRAPQHLYPRLDDRGYEYETTECEEGVLTAIWKPRE</sequence>
<evidence type="ECO:0000313" key="4">
    <source>
        <dbReference type="Proteomes" id="UP000198876"/>
    </source>
</evidence>
<protein>
    <submittedName>
        <fullName evidence="3">Uncharacterized conserved protein</fullName>
    </submittedName>
</protein>
<dbReference type="EMBL" id="FOOQ01000005">
    <property type="protein sequence ID" value="SFG87699.1"/>
    <property type="molecule type" value="Genomic_DNA"/>
</dbReference>
<dbReference type="InterPro" id="IPR036868">
    <property type="entry name" value="TusA-like_sf"/>
</dbReference>
<dbReference type="SUPFAM" id="SSF64307">
    <property type="entry name" value="SirA-like"/>
    <property type="match status" value="1"/>
</dbReference>
<keyword evidence="4" id="KW-1185">Reference proteome</keyword>